<evidence type="ECO:0000313" key="1">
    <source>
        <dbReference type="EMBL" id="RLE47950.1"/>
    </source>
</evidence>
<name>A0A497EM72_9CREN</name>
<organism evidence="1 2">
    <name type="scientific">Thermoproteota archaeon</name>
    <dbReference type="NCBI Taxonomy" id="2056631"/>
    <lineage>
        <taxon>Archaea</taxon>
        <taxon>Thermoproteota</taxon>
    </lineage>
</organism>
<sequence>MRSHVPIWALLPALKNREIAKRYLKNAEKILGRALTERERAYLIDVIEQGNRVEEWLRQLGYFDDSPRGQLLRRYGISVDTNREAEETLKSMEEGVKT</sequence>
<accession>A0A497EM72</accession>
<protein>
    <submittedName>
        <fullName evidence="1">Uncharacterized protein</fullName>
    </submittedName>
</protein>
<dbReference type="AlphaFoldDB" id="A0A497EM72"/>
<comment type="caution">
    <text evidence="1">The sequence shown here is derived from an EMBL/GenBank/DDBJ whole genome shotgun (WGS) entry which is preliminary data.</text>
</comment>
<proteinExistence type="predicted"/>
<reference evidence="1 2" key="1">
    <citation type="submission" date="2018-06" db="EMBL/GenBank/DDBJ databases">
        <title>Extensive metabolic versatility and redundancy in microbially diverse, dynamic hydrothermal sediments.</title>
        <authorList>
            <person name="Dombrowski N."/>
            <person name="Teske A."/>
            <person name="Baker B.J."/>
        </authorList>
    </citation>
    <scope>NUCLEOTIDE SEQUENCE [LARGE SCALE GENOMIC DNA]</scope>
    <source>
        <strain evidence="1">B66_G16</strain>
    </source>
</reference>
<gene>
    <name evidence="1" type="ORF">DRJ31_08105</name>
</gene>
<dbReference type="EMBL" id="QMQV01000097">
    <property type="protein sequence ID" value="RLE47950.1"/>
    <property type="molecule type" value="Genomic_DNA"/>
</dbReference>
<dbReference type="Proteomes" id="UP000278475">
    <property type="component" value="Unassembled WGS sequence"/>
</dbReference>
<evidence type="ECO:0000313" key="2">
    <source>
        <dbReference type="Proteomes" id="UP000278475"/>
    </source>
</evidence>